<dbReference type="AlphaFoldDB" id="A0A498HZW7"/>
<keyword evidence="1" id="KW-1133">Transmembrane helix</keyword>
<dbReference type="PANTHER" id="PTHR44259">
    <property type="entry name" value="OS07G0183000 PROTEIN-RELATED"/>
    <property type="match status" value="1"/>
</dbReference>
<reference evidence="3 4" key="1">
    <citation type="submission" date="2018-10" db="EMBL/GenBank/DDBJ databases">
        <title>A high-quality apple genome assembly.</title>
        <authorList>
            <person name="Hu J."/>
        </authorList>
    </citation>
    <scope>NUCLEOTIDE SEQUENCE [LARGE SCALE GENOMIC DNA]</scope>
    <source>
        <strain evidence="4">cv. HFTH1</strain>
        <tissue evidence="3">Young leaf</tissue>
    </source>
</reference>
<evidence type="ECO:0000313" key="4">
    <source>
        <dbReference type="Proteomes" id="UP000290289"/>
    </source>
</evidence>
<name>A0A498HZW7_MALDO</name>
<feature type="transmembrane region" description="Helical" evidence="1">
    <location>
        <begin position="167"/>
        <end position="188"/>
    </location>
</feature>
<accession>A0A498HZW7</accession>
<organism evidence="3 4">
    <name type="scientific">Malus domestica</name>
    <name type="common">Apple</name>
    <name type="synonym">Pyrus malus</name>
    <dbReference type="NCBI Taxonomy" id="3750"/>
    <lineage>
        <taxon>Eukaryota</taxon>
        <taxon>Viridiplantae</taxon>
        <taxon>Streptophyta</taxon>
        <taxon>Embryophyta</taxon>
        <taxon>Tracheophyta</taxon>
        <taxon>Spermatophyta</taxon>
        <taxon>Magnoliopsida</taxon>
        <taxon>eudicotyledons</taxon>
        <taxon>Gunneridae</taxon>
        <taxon>Pentapetalae</taxon>
        <taxon>rosids</taxon>
        <taxon>fabids</taxon>
        <taxon>Rosales</taxon>
        <taxon>Rosaceae</taxon>
        <taxon>Amygdaloideae</taxon>
        <taxon>Maleae</taxon>
        <taxon>Malus</taxon>
    </lineage>
</organism>
<feature type="domain" description="KIB1-4 beta-propeller" evidence="2">
    <location>
        <begin position="3"/>
        <end position="69"/>
    </location>
</feature>
<proteinExistence type="predicted"/>
<dbReference type="EMBL" id="RDQH01000341">
    <property type="protein sequence ID" value="RXH74463.1"/>
    <property type="molecule type" value="Genomic_DNA"/>
</dbReference>
<evidence type="ECO:0000259" key="2">
    <source>
        <dbReference type="Pfam" id="PF03478"/>
    </source>
</evidence>
<evidence type="ECO:0000256" key="1">
    <source>
        <dbReference type="SAM" id="Phobius"/>
    </source>
</evidence>
<comment type="caution">
    <text evidence="3">The sequence shown here is derived from an EMBL/GenBank/DDBJ whole genome shotgun (WGS) entry which is preliminary data.</text>
</comment>
<keyword evidence="1" id="KW-0472">Membrane</keyword>
<keyword evidence="4" id="KW-1185">Reference proteome</keyword>
<dbReference type="InterPro" id="IPR050942">
    <property type="entry name" value="F-box_BR-signaling"/>
</dbReference>
<sequence>MMTHDFLVYKVDLEDGGSFIEVQSLGNQILFVTSQGCSFSLSVSNFTGLEANYIYFAELGVSSYIAVRSKTSMCDFSHHFYLDGQKFGQSREYYYHASPKLMRGLIRVVEAKSKAVHRSCKGWLVMVNGKNLSSIFTKPYFRSQTQTFFLSKYPTVRKILRSKSRWLYKRIVLFSSNIAECTVAAIFLL</sequence>
<keyword evidence="1" id="KW-0812">Transmembrane</keyword>
<gene>
    <name evidence="3" type="ORF">DVH24_029184</name>
</gene>
<dbReference type="InterPro" id="IPR005174">
    <property type="entry name" value="KIB1-4_b-propeller"/>
</dbReference>
<dbReference type="Pfam" id="PF03478">
    <property type="entry name" value="Beta-prop_KIB1-4"/>
    <property type="match status" value="1"/>
</dbReference>
<evidence type="ECO:0000313" key="3">
    <source>
        <dbReference type="EMBL" id="RXH74463.1"/>
    </source>
</evidence>
<dbReference type="Proteomes" id="UP000290289">
    <property type="component" value="Chromosome 15"/>
</dbReference>
<protein>
    <recommendedName>
        <fullName evidence="2">KIB1-4 beta-propeller domain-containing protein</fullName>
    </recommendedName>
</protein>